<dbReference type="Proteomes" id="UP000308730">
    <property type="component" value="Unassembled WGS sequence"/>
</dbReference>
<dbReference type="GO" id="GO:0003830">
    <property type="term" value="F:beta-1,4-mannosylglycoprotein 4-beta-N-acetylglucosaminyltransferase activity"/>
    <property type="evidence" value="ECO:0007669"/>
    <property type="project" value="InterPro"/>
</dbReference>
<evidence type="ECO:0000313" key="2">
    <source>
        <dbReference type="EMBL" id="THH33606.1"/>
    </source>
</evidence>
<gene>
    <name evidence="2" type="ORF">EUX98_g598</name>
</gene>
<organism evidence="2 3">
    <name type="scientific">Antrodiella citrinella</name>
    <dbReference type="NCBI Taxonomy" id="2447956"/>
    <lineage>
        <taxon>Eukaryota</taxon>
        <taxon>Fungi</taxon>
        <taxon>Dikarya</taxon>
        <taxon>Basidiomycota</taxon>
        <taxon>Agaricomycotina</taxon>
        <taxon>Agaricomycetes</taxon>
        <taxon>Polyporales</taxon>
        <taxon>Steccherinaceae</taxon>
        <taxon>Antrodiella</taxon>
    </lineage>
</organism>
<dbReference type="OrthoDB" id="6474464at2759"/>
<dbReference type="PANTHER" id="PTHR12224">
    <property type="entry name" value="BETA-1,4-MANNOSYL-GLYCOPROTEIN BETA-1,4-N-ACETYLGLUCOSAMINYL-TRANSFERASE"/>
    <property type="match status" value="1"/>
</dbReference>
<sequence length="366" mass="42122">MRRPSRLLALFLAVLVCIGLLTYAVQNQYQIRNTLSYATRPLWDSDDAPSDVVPHYYADGFHITSDAEYVCQLHGWSARNVAPDTELKVLDAVMMSSELDLLEVRMNELEEVVDFFLIIESNATFTGLEKETYFANNKERFGKFADRIVYRFLPGYPLKSGETAWDVERRTRDAMSDLIRESVFRFSPQTQTLVIMADLDEIPARHTVALLKECDFGKSIHLQFRNYLYSFEWYLGLSSWRASIMLWDPKTSFYRHSKSGERILADSGWHCSYCFRTIKEYAVKMKGFSHSDRIGGRINLLDPSRIQDVVCTGKDIFGMLPEAYSYKDLFSQMSLTPLKSAVGLPRYLLENANKFSFLLPGGCKRP</sequence>
<feature type="signal peptide" evidence="1">
    <location>
        <begin position="1"/>
        <end position="24"/>
    </location>
</feature>
<reference evidence="2 3" key="1">
    <citation type="submission" date="2019-02" db="EMBL/GenBank/DDBJ databases">
        <title>Genome sequencing of the rare red list fungi Antrodiella citrinella (Flaviporus citrinellus).</title>
        <authorList>
            <person name="Buettner E."/>
            <person name="Kellner H."/>
        </authorList>
    </citation>
    <scope>NUCLEOTIDE SEQUENCE [LARGE SCALE GENOMIC DNA]</scope>
    <source>
        <strain evidence="2 3">DSM 108506</strain>
    </source>
</reference>
<name>A0A4S4N3L2_9APHY</name>
<accession>A0A4S4N3L2</accession>
<evidence type="ECO:0000313" key="3">
    <source>
        <dbReference type="Proteomes" id="UP000308730"/>
    </source>
</evidence>
<dbReference type="AlphaFoldDB" id="A0A4S4N3L2"/>
<evidence type="ECO:0000256" key="1">
    <source>
        <dbReference type="SAM" id="SignalP"/>
    </source>
</evidence>
<feature type="chain" id="PRO_5020834439" description="Beta-1,4-mannosyl-glycoprotein 4-beta-N-acetylglucosaminyltransferase" evidence="1">
    <location>
        <begin position="25"/>
        <end position="366"/>
    </location>
</feature>
<keyword evidence="1" id="KW-0732">Signal</keyword>
<comment type="caution">
    <text evidence="2">The sequence shown here is derived from an EMBL/GenBank/DDBJ whole genome shotgun (WGS) entry which is preliminary data.</text>
</comment>
<keyword evidence="3" id="KW-1185">Reference proteome</keyword>
<protein>
    <recommendedName>
        <fullName evidence="4">Beta-1,4-mannosyl-glycoprotein 4-beta-N-acetylglucosaminyltransferase</fullName>
    </recommendedName>
</protein>
<evidence type="ECO:0008006" key="4">
    <source>
        <dbReference type="Google" id="ProtNLM"/>
    </source>
</evidence>
<dbReference type="EMBL" id="SGPM01000004">
    <property type="protein sequence ID" value="THH33606.1"/>
    <property type="molecule type" value="Genomic_DNA"/>
</dbReference>
<dbReference type="Pfam" id="PF04724">
    <property type="entry name" value="Glyco_transf_17"/>
    <property type="match status" value="1"/>
</dbReference>
<dbReference type="PANTHER" id="PTHR12224:SF0">
    <property type="entry name" value="BETA-1,4-MANNOSYL-GLYCOPROTEIN 4-BETA-N-ACETYLGLUCOSAMINYLTRANSFERASE"/>
    <property type="match status" value="1"/>
</dbReference>
<proteinExistence type="predicted"/>
<dbReference type="GO" id="GO:0016020">
    <property type="term" value="C:membrane"/>
    <property type="evidence" value="ECO:0007669"/>
    <property type="project" value="InterPro"/>
</dbReference>
<dbReference type="InterPro" id="IPR006813">
    <property type="entry name" value="Glyco_trans_17"/>
</dbReference>
<dbReference type="GO" id="GO:0006044">
    <property type="term" value="P:N-acetylglucosamine metabolic process"/>
    <property type="evidence" value="ECO:0007669"/>
    <property type="project" value="TreeGrafter"/>
</dbReference>